<feature type="region of interest" description="Disordered" evidence="6">
    <location>
        <begin position="1"/>
        <end position="21"/>
    </location>
</feature>
<keyword evidence="4 7" id="KW-1133">Transmembrane helix</keyword>
<feature type="region of interest" description="Disordered" evidence="6">
    <location>
        <begin position="312"/>
        <end position="341"/>
    </location>
</feature>
<comment type="subcellular location">
    <subcellularLocation>
        <location evidence="1">Membrane</location>
        <topology evidence="1">Multi-pass membrane protein</topology>
    </subcellularLocation>
</comment>
<feature type="transmembrane region" description="Helical" evidence="7">
    <location>
        <begin position="238"/>
        <end position="255"/>
    </location>
</feature>
<accession>A0AAU8FZN9</accession>
<reference evidence="9" key="1">
    <citation type="submission" date="2024-06" db="EMBL/GenBank/DDBJ databases">
        <title>Complete genome sequence of the cellulolytic actinobacterium, Cellulosimicrobium ES-005.</title>
        <authorList>
            <person name="Matthews C.T."/>
            <person name="Underwood K.D."/>
            <person name="Ghanchi K.M."/>
            <person name="Fields S.D."/>
            <person name="Gardner S.G."/>
        </authorList>
    </citation>
    <scope>NUCLEOTIDE SEQUENCE</scope>
    <source>
        <strain evidence="9">ES-005</strain>
    </source>
</reference>
<evidence type="ECO:0000256" key="2">
    <source>
        <dbReference type="ARBA" id="ARBA00007362"/>
    </source>
</evidence>
<evidence type="ECO:0000313" key="9">
    <source>
        <dbReference type="EMBL" id="XCH29492.1"/>
    </source>
</evidence>
<dbReference type="InterPro" id="IPR050638">
    <property type="entry name" value="AA-Vitamin_Transporters"/>
</dbReference>
<dbReference type="EMBL" id="CP159290">
    <property type="protein sequence ID" value="XCH29492.1"/>
    <property type="molecule type" value="Genomic_DNA"/>
</dbReference>
<feature type="transmembrane region" description="Helical" evidence="7">
    <location>
        <begin position="61"/>
        <end position="77"/>
    </location>
</feature>
<feature type="transmembrane region" description="Helical" evidence="7">
    <location>
        <begin position="142"/>
        <end position="160"/>
    </location>
</feature>
<feature type="transmembrane region" description="Helical" evidence="7">
    <location>
        <begin position="172"/>
        <end position="193"/>
    </location>
</feature>
<dbReference type="InterPro" id="IPR000620">
    <property type="entry name" value="EamA_dom"/>
</dbReference>
<dbReference type="AlphaFoldDB" id="A0AAU8FZN9"/>
<feature type="compositionally biased region" description="Low complexity" evidence="6">
    <location>
        <begin position="331"/>
        <end position="341"/>
    </location>
</feature>
<evidence type="ECO:0000259" key="8">
    <source>
        <dbReference type="Pfam" id="PF00892"/>
    </source>
</evidence>
<evidence type="ECO:0000256" key="7">
    <source>
        <dbReference type="SAM" id="Phobius"/>
    </source>
</evidence>
<feature type="transmembrane region" description="Helical" evidence="7">
    <location>
        <begin position="89"/>
        <end position="107"/>
    </location>
</feature>
<evidence type="ECO:0000256" key="3">
    <source>
        <dbReference type="ARBA" id="ARBA00022692"/>
    </source>
</evidence>
<feature type="transmembrane region" description="Helical" evidence="7">
    <location>
        <begin position="119"/>
        <end position="137"/>
    </location>
</feature>
<feature type="transmembrane region" description="Helical" evidence="7">
    <location>
        <begin position="267"/>
        <end position="286"/>
    </location>
</feature>
<evidence type="ECO:0000256" key="6">
    <source>
        <dbReference type="SAM" id="MobiDB-lite"/>
    </source>
</evidence>
<evidence type="ECO:0000256" key="4">
    <source>
        <dbReference type="ARBA" id="ARBA00022989"/>
    </source>
</evidence>
<dbReference type="InterPro" id="IPR037185">
    <property type="entry name" value="EmrE-like"/>
</dbReference>
<dbReference type="PANTHER" id="PTHR32322:SF2">
    <property type="entry name" value="EAMA DOMAIN-CONTAINING PROTEIN"/>
    <property type="match status" value="1"/>
</dbReference>
<dbReference type="Pfam" id="PF00892">
    <property type="entry name" value="EamA"/>
    <property type="match status" value="2"/>
</dbReference>
<feature type="transmembrane region" description="Helical" evidence="7">
    <location>
        <begin position="292"/>
        <end position="310"/>
    </location>
</feature>
<dbReference type="PANTHER" id="PTHR32322">
    <property type="entry name" value="INNER MEMBRANE TRANSPORTER"/>
    <property type="match status" value="1"/>
</dbReference>
<keyword evidence="3 7" id="KW-0812">Transmembrane</keyword>
<evidence type="ECO:0000256" key="1">
    <source>
        <dbReference type="ARBA" id="ARBA00004141"/>
    </source>
</evidence>
<proteinExistence type="inferred from homology"/>
<comment type="similarity">
    <text evidence="2">Belongs to the EamA transporter family.</text>
</comment>
<feature type="domain" description="EamA" evidence="8">
    <location>
        <begin position="30"/>
        <end position="160"/>
    </location>
</feature>
<feature type="transmembrane region" description="Helical" evidence="7">
    <location>
        <begin position="200"/>
        <end position="218"/>
    </location>
</feature>
<dbReference type="RefSeq" id="WP_353707752.1">
    <property type="nucleotide sequence ID" value="NZ_CP159290.1"/>
</dbReference>
<name>A0AAU8FZN9_9MICO</name>
<organism evidence="9">
    <name type="scientific">Cellulosimicrobium sp. ES-005</name>
    <dbReference type="NCBI Taxonomy" id="3163031"/>
    <lineage>
        <taxon>Bacteria</taxon>
        <taxon>Bacillati</taxon>
        <taxon>Actinomycetota</taxon>
        <taxon>Actinomycetes</taxon>
        <taxon>Micrococcales</taxon>
        <taxon>Promicromonosporaceae</taxon>
        <taxon>Cellulosimicrobium</taxon>
    </lineage>
</organism>
<gene>
    <name evidence="9" type="ORF">ABRQ22_18230</name>
</gene>
<protein>
    <submittedName>
        <fullName evidence="9">DMT family transporter</fullName>
    </submittedName>
</protein>
<feature type="domain" description="EamA" evidence="8">
    <location>
        <begin position="170"/>
        <end position="306"/>
    </location>
</feature>
<dbReference type="SUPFAM" id="SSF103481">
    <property type="entry name" value="Multidrug resistance efflux transporter EmrE"/>
    <property type="match status" value="2"/>
</dbReference>
<sequence>MSLLARPSRHGSRSDVVGRAPGLPGPAGSGDLRCAAGMVIVGSSFVASAALADFPVLGGQAARYAVAALVLLAVLAARRVPWVLPSPRALLRLLALAATGLVGFSVLVVESAGRADPSLVGAVVGASPVVLAAAAALRARRVAVRTLAAAVVVTAGVVVVEGGGSGDPVGVALALGALACEVCFSLLAVPLLPTLGTLRVSAYACVLAVPQLALLGLVRQQVTGQAFLVVPDAAELAALAYLAVVVTAVAFLLWYSGLAAIGPARAGLFAGLLPVAALGASVALGFESPDARSVVGTLVVGAGLVLGLAATSRRPDAPAPARRAEEPAPAPSASLAPQRLP</sequence>
<evidence type="ECO:0000256" key="5">
    <source>
        <dbReference type="ARBA" id="ARBA00023136"/>
    </source>
</evidence>
<keyword evidence="5 7" id="KW-0472">Membrane</keyword>
<dbReference type="GO" id="GO:0016020">
    <property type="term" value="C:membrane"/>
    <property type="evidence" value="ECO:0007669"/>
    <property type="project" value="UniProtKB-SubCell"/>
</dbReference>